<feature type="compositionally biased region" description="Basic and acidic residues" evidence="2">
    <location>
        <begin position="1"/>
        <end position="10"/>
    </location>
</feature>
<feature type="region of interest" description="Disordered" evidence="2">
    <location>
        <begin position="254"/>
        <end position="275"/>
    </location>
</feature>
<sequence length="434" mass="45990">MISHADDAGARRAVQSVSQENAMASVETGEVDAGTASDSSSRAPLGGIRVIDAATLFAGPLAATMLADYGADVIKVEHPTGDPARKYGARRDDVPLWWKVVARNKRAVTLNLGTADGQRIFRELAAQADVVVENFRPGTLERWGLGYDVLSAINPRLVLVRVTGFGQFGPYARRPGFGTLAEAMSGLAAATGEADGPPLLPSFPLADTVAGLTAAFAIMTALKARDRTGRGQVVDLAIIETMLAAMGAQVASYDQTGRVPERTGNRSPNNSPRGVYRTSDGKWVALSTSAHSIAERVMRLVGRADLIDQPWFANGVERAKHADELDAAVGGWIGQRTRAEVLDEFERAEAAVAPIYDVADVLDDPQYAALGSVVSVPDAELGAFRTHNVPFRLSDTPGAIRWGGPSRGAHNDEVFGALGLEPQDLADLTERGVI</sequence>
<dbReference type="Gene3D" id="3.40.50.10540">
    <property type="entry name" value="Crotonobetainyl-coa:carnitine coa-transferase, domain 1"/>
    <property type="match status" value="1"/>
</dbReference>
<dbReference type="Proteomes" id="UP000238655">
    <property type="component" value="Chromosome 1"/>
</dbReference>
<evidence type="ECO:0000256" key="1">
    <source>
        <dbReference type="ARBA" id="ARBA00022679"/>
    </source>
</evidence>
<gene>
    <name evidence="3" type="ORF">C3743_16260</name>
</gene>
<dbReference type="Gene3D" id="3.30.1540.10">
    <property type="entry name" value="formyl-coa transferase, domain 3"/>
    <property type="match status" value="1"/>
</dbReference>
<dbReference type="PANTHER" id="PTHR48207:SF4">
    <property type="entry name" value="BLL6097 PROTEIN"/>
    <property type="match status" value="1"/>
</dbReference>
<dbReference type="InterPro" id="IPR023606">
    <property type="entry name" value="CoA-Trfase_III_dom_1_sf"/>
</dbReference>
<accession>A0A2S5E0A2</accession>
<dbReference type="AlphaFoldDB" id="A0A2S5E0A2"/>
<dbReference type="InterPro" id="IPR050483">
    <property type="entry name" value="CoA-transferase_III_domain"/>
</dbReference>
<feature type="region of interest" description="Disordered" evidence="2">
    <location>
        <begin position="1"/>
        <end position="41"/>
    </location>
</feature>
<dbReference type="Pfam" id="PF02515">
    <property type="entry name" value="CoA_transf_3"/>
    <property type="match status" value="1"/>
</dbReference>
<dbReference type="GO" id="GO:0008410">
    <property type="term" value="F:CoA-transferase activity"/>
    <property type="evidence" value="ECO:0007669"/>
    <property type="project" value="TreeGrafter"/>
</dbReference>
<comment type="caution">
    <text evidence="3">The sequence shown here is derived from an EMBL/GenBank/DDBJ whole genome shotgun (WGS) entry which is preliminary data.</text>
</comment>
<evidence type="ECO:0000313" key="3">
    <source>
        <dbReference type="EMBL" id="POZ84758.1"/>
    </source>
</evidence>
<dbReference type="SUPFAM" id="SSF89796">
    <property type="entry name" value="CoA-transferase family III (CaiB/BaiF)"/>
    <property type="match status" value="1"/>
</dbReference>
<dbReference type="EMBL" id="PQVP01000002">
    <property type="protein sequence ID" value="POZ84758.1"/>
    <property type="molecule type" value="Genomic_DNA"/>
</dbReference>
<evidence type="ECO:0000256" key="2">
    <source>
        <dbReference type="SAM" id="MobiDB-lite"/>
    </source>
</evidence>
<evidence type="ECO:0000313" key="4">
    <source>
        <dbReference type="Proteomes" id="UP000238655"/>
    </source>
</evidence>
<organism evidence="3 4">
    <name type="scientific">Burkholderia contaminans</name>
    <dbReference type="NCBI Taxonomy" id="488447"/>
    <lineage>
        <taxon>Bacteria</taxon>
        <taxon>Pseudomonadati</taxon>
        <taxon>Pseudomonadota</taxon>
        <taxon>Betaproteobacteria</taxon>
        <taxon>Burkholderiales</taxon>
        <taxon>Burkholderiaceae</taxon>
        <taxon>Burkholderia</taxon>
        <taxon>Burkholderia cepacia complex</taxon>
    </lineage>
</organism>
<dbReference type="InterPro" id="IPR044855">
    <property type="entry name" value="CoA-Trfase_III_dom3_sf"/>
</dbReference>
<name>A0A2S5E0A2_9BURK</name>
<proteinExistence type="predicted"/>
<dbReference type="PANTHER" id="PTHR48207">
    <property type="entry name" value="SUCCINATE--HYDROXYMETHYLGLUTARATE COA-TRANSFERASE"/>
    <property type="match status" value="1"/>
</dbReference>
<dbReference type="InterPro" id="IPR003673">
    <property type="entry name" value="CoA-Trfase_fam_III"/>
</dbReference>
<keyword evidence="1 3" id="KW-0808">Transferase</keyword>
<protein>
    <submittedName>
        <fullName evidence="3">CoA transferase</fullName>
    </submittedName>
</protein>
<reference evidence="3 4" key="1">
    <citation type="submission" date="2018-01" db="EMBL/GenBank/DDBJ databases">
        <title>Successful Treatment of Persistent Burkholderia cepacia Bacteremia with Ceftazidime-Avibactam.</title>
        <authorList>
            <person name="Tamma P."/>
            <person name="Fan Y."/>
            <person name="Bergman Y."/>
            <person name="Sick-Samuels A."/>
            <person name="Hsu A."/>
            <person name="Timp W."/>
            <person name="Simner P."/>
        </authorList>
    </citation>
    <scope>NUCLEOTIDE SEQUENCE [LARGE SCALE GENOMIC DNA]</scope>
    <source>
        <strain evidence="3 4">170816</strain>
    </source>
</reference>